<dbReference type="InterPro" id="IPR027417">
    <property type="entry name" value="P-loop_NTPase"/>
</dbReference>
<dbReference type="GO" id="GO:0043565">
    <property type="term" value="F:sequence-specific DNA binding"/>
    <property type="evidence" value="ECO:0007669"/>
    <property type="project" value="InterPro"/>
</dbReference>
<dbReference type="Pfam" id="PF02954">
    <property type="entry name" value="HTH_8"/>
    <property type="match status" value="1"/>
</dbReference>
<dbReference type="InterPro" id="IPR010524">
    <property type="entry name" value="Sig_transdc_resp-reg_PrpR_N"/>
</dbReference>
<dbReference type="AlphaFoldDB" id="A0A810PQC6"/>
<evidence type="ECO:0000256" key="1">
    <source>
        <dbReference type="ARBA" id="ARBA00022741"/>
    </source>
</evidence>
<dbReference type="InterPro" id="IPR002197">
    <property type="entry name" value="HTH_Fis"/>
</dbReference>
<dbReference type="RefSeq" id="WP_212818723.1">
    <property type="nucleotide sequence ID" value="NZ_AP023415.1"/>
</dbReference>
<organism evidence="6 7">
    <name type="scientific">Vescimonas fastidiosa</name>
    <dbReference type="NCBI Taxonomy" id="2714353"/>
    <lineage>
        <taxon>Bacteria</taxon>
        <taxon>Bacillati</taxon>
        <taxon>Bacillota</taxon>
        <taxon>Clostridia</taxon>
        <taxon>Eubacteriales</taxon>
        <taxon>Oscillospiraceae</taxon>
        <taxon>Vescimonas</taxon>
    </lineage>
</organism>
<gene>
    <name evidence="6" type="ORF">MM35RIKEN_03460</name>
</gene>
<feature type="domain" description="Sigma-54 factor interaction" evidence="5">
    <location>
        <begin position="312"/>
        <end position="505"/>
    </location>
</feature>
<dbReference type="SUPFAM" id="SSF46689">
    <property type="entry name" value="Homeodomain-like"/>
    <property type="match status" value="1"/>
</dbReference>
<dbReference type="InterPro" id="IPR002078">
    <property type="entry name" value="Sigma_54_int"/>
</dbReference>
<evidence type="ECO:0000259" key="5">
    <source>
        <dbReference type="PROSITE" id="PS50045"/>
    </source>
</evidence>
<dbReference type="InterPro" id="IPR009057">
    <property type="entry name" value="Homeodomain-like_sf"/>
</dbReference>
<dbReference type="Proteomes" id="UP000681343">
    <property type="component" value="Chromosome"/>
</dbReference>
<accession>A0A810PQC6</accession>
<sequence>MIPCRILVIAPYESMKNILLFICKDRPEVRLTVMVGDLGEGARLVQEIDEEEFDIVISRGGTAEVLRSVVSIPVVEIQLSSYDVLSALKLAENYTGRYALVAYPNIARMATLLCSVLQYEVPIYSISQGDTLEKTVDELIQQGVTLIIGDMVTTQYAKQHSLDAILITSGVESLENSIRQALQLHHLMTAVRVRDALLERQARQHQWELAVLQEDLTAFWESPSLARKPRLRKMMQKIAAQADDAEGGVQIRRIQEQPWKISCQRVFLEGSSYFFLQAEPLPEDMSRSEVVSFFSCEDISPQYFKKYINSTLHQNLQRYAVSRSPVLILGEISTHKDRAANVLYSNGLHRDHPLCVVDCDRADSKFWKSFLTRTDSPLYDAGCTFYFKNCNCLTKEQSDSLARHILSGGNNRFLFSVVTDTPQAEDCPICRVLRQQYSCLTLRMPPLRERVFEIPALCSLYLNEFNAESAHQVIGFVPEAMELLQSYPWPGNMDQLKRVIRQLTLTAERSYISAESVRQQLLLESPQPAAKAPTFDTNRTLEEMTRELVEIALRRAHGNQSQAAMRLGVSRSTLWRMQRKEK</sequence>
<dbReference type="Gene3D" id="3.40.50.300">
    <property type="entry name" value="P-loop containing nucleotide triphosphate hydrolases"/>
    <property type="match status" value="1"/>
</dbReference>
<dbReference type="Pfam" id="PF06506">
    <property type="entry name" value="PrpR_N"/>
    <property type="match status" value="1"/>
</dbReference>
<dbReference type="GO" id="GO:0006355">
    <property type="term" value="P:regulation of DNA-templated transcription"/>
    <property type="evidence" value="ECO:0007669"/>
    <property type="project" value="InterPro"/>
</dbReference>
<dbReference type="SUPFAM" id="SSF159800">
    <property type="entry name" value="PrpR receptor domain-like"/>
    <property type="match status" value="1"/>
</dbReference>
<dbReference type="PRINTS" id="PR01590">
    <property type="entry name" value="HTHFIS"/>
</dbReference>
<keyword evidence="7" id="KW-1185">Reference proteome</keyword>
<dbReference type="PANTHER" id="PTHR32071">
    <property type="entry name" value="TRANSCRIPTIONAL REGULATORY PROTEIN"/>
    <property type="match status" value="1"/>
</dbReference>
<name>A0A810PQC6_9FIRM</name>
<proteinExistence type="predicted"/>
<reference evidence="6" key="1">
    <citation type="submission" date="2020-09" db="EMBL/GenBank/DDBJ databases">
        <title>New species isolated from human feces.</title>
        <authorList>
            <person name="Kitahara M."/>
            <person name="Shigeno Y."/>
            <person name="Shime M."/>
            <person name="Matsumoto Y."/>
            <person name="Nakamura S."/>
            <person name="Motooka D."/>
            <person name="Fukuoka S."/>
            <person name="Nishikawa H."/>
            <person name="Benno Y."/>
        </authorList>
    </citation>
    <scope>NUCLEOTIDE SEQUENCE</scope>
    <source>
        <strain evidence="6">MM35</strain>
    </source>
</reference>
<keyword evidence="1" id="KW-0547">Nucleotide-binding</keyword>
<evidence type="ECO:0000256" key="2">
    <source>
        <dbReference type="ARBA" id="ARBA00022840"/>
    </source>
</evidence>
<dbReference type="GO" id="GO:0005524">
    <property type="term" value="F:ATP binding"/>
    <property type="evidence" value="ECO:0007669"/>
    <property type="project" value="UniProtKB-KW"/>
</dbReference>
<dbReference type="GO" id="GO:0000156">
    <property type="term" value="F:phosphorelay response regulator activity"/>
    <property type="evidence" value="ECO:0007669"/>
    <property type="project" value="InterPro"/>
</dbReference>
<evidence type="ECO:0000256" key="4">
    <source>
        <dbReference type="ARBA" id="ARBA00023163"/>
    </source>
</evidence>
<evidence type="ECO:0000313" key="6">
    <source>
        <dbReference type="EMBL" id="BCK78154.1"/>
    </source>
</evidence>
<dbReference type="Gene3D" id="3.40.50.10660">
    <property type="entry name" value="PrpR receptor domain-like"/>
    <property type="match status" value="1"/>
</dbReference>
<evidence type="ECO:0000256" key="3">
    <source>
        <dbReference type="ARBA" id="ARBA00023015"/>
    </source>
</evidence>
<evidence type="ECO:0000313" key="7">
    <source>
        <dbReference type="Proteomes" id="UP000681343"/>
    </source>
</evidence>
<keyword evidence="3" id="KW-0805">Transcription regulation</keyword>
<dbReference type="InterPro" id="IPR058031">
    <property type="entry name" value="AAA_lid_NorR"/>
</dbReference>
<dbReference type="Gene3D" id="3.40.50.2300">
    <property type="match status" value="1"/>
</dbReference>
<dbReference type="Pfam" id="PF25601">
    <property type="entry name" value="AAA_lid_14"/>
    <property type="match status" value="1"/>
</dbReference>
<dbReference type="PROSITE" id="PS50045">
    <property type="entry name" value="SIGMA54_INTERACT_4"/>
    <property type="match status" value="1"/>
</dbReference>
<dbReference type="Gene3D" id="1.10.8.60">
    <property type="match status" value="1"/>
</dbReference>
<protein>
    <submittedName>
        <fullName evidence="6">Sigma-54-dependent Fis family transcriptional regulator</fullName>
    </submittedName>
</protein>
<dbReference type="PANTHER" id="PTHR32071:SF81">
    <property type="entry name" value="PROPIONATE CATABOLISM OPERON REGULATORY PROTEIN"/>
    <property type="match status" value="1"/>
</dbReference>
<dbReference type="Gene3D" id="1.10.10.60">
    <property type="entry name" value="Homeodomain-like"/>
    <property type="match status" value="1"/>
</dbReference>
<dbReference type="SUPFAM" id="SSF52540">
    <property type="entry name" value="P-loop containing nucleoside triphosphate hydrolases"/>
    <property type="match status" value="1"/>
</dbReference>
<dbReference type="EMBL" id="AP023415">
    <property type="protein sequence ID" value="BCK78154.1"/>
    <property type="molecule type" value="Genomic_DNA"/>
</dbReference>
<keyword evidence="2" id="KW-0067">ATP-binding</keyword>
<dbReference type="KEGG" id="vfa:MM35RIKEN_03460"/>
<keyword evidence="4" id="KW-0804">Transcription</keyword>